<keyword evidence="1" id="KW-0472">Membrane</keyword>
<keyword evidence="1" id="KW-0812">Transmembrane</keyword>
<evidence type="ECO:0000313" key="2">
    <source>
        <dbReference type="EMBL" id="OGJ04213.1"/>
    </source>
</evidence>
<dbReference type="EMBL" id="MFVT01000009">
    <property type="protein sequence ID" value="OGJ04213.1"/>
    <property type="molecule type" value="Genomic_DNA"/>
</dbReference>
<feature type="transmembrane region" description="Helical" evidence="1">
    <location>
        <begin position="176"/>
        <end position="197"/>
    </location>
</feature>
<comment type="caution">
    <text evidence="2">The sequence shown here is derived from an EMBL/GenBank/DDBJ whole genome shotgun (WGS) entry which is preliminary data.</text>
</comment>
<dbReference type="Proteomes" id="UP000176826">
    <property type="component" value="Unassembled WGS sequence"/>
</dbReference>
<organism evidence="2 3">
    <name type="scientific">Candidatus Nomurabacteria bacterium RIFCSPLOWO2_12_FULL_41_10</name>
    <dbReference type="NCBI Taxonomy" id="1801795"/>
    <lineage>
        <taxon>Bacteria</taxon>
        <taxon>Candidatus Nomuraibacteriota</taxon>
    </lineage>
</organism>
<feature type="transmembrane region" description="Helical" evidence="1">
    <location>
        <begin position="67"/>
        <end position="85"/>
    </location>
</feature>
<reference evidence="2 3" key="1">
    <citation type="journal article" date="2016" name="Nat. Commun.">
        <title>Thousands of microbial genomes shed light on interconnected biogeochemical processes in an aquifer system.</title>
        <authorList>
            <person name="Anantharaman K."/>
            <person name="Brown C.T."/>
            <person name="Hug L.A."/>
            <person name="Sharon I."/>
            <person name="Castelle C.J."/>
            <person name="Probst A.J."/>
            <person name="Thomas B.C."/>
            <person name="Singh A."/>
            <person name="Wilkins M.J."/>
            <person name="Karaoz U."/>
            <person name="Brodie E.L."/>
            <person name="Williams K.H."/>
            <person name="Hubbard S.S."/>
            <person name="Banfield J.F."/>
        </authorList>
    </citation>
    <scope>NUCLEOTIDE SEQUENCE [LARGE SCALE GENOMIC DNA]</scope>
</reference>
<feature type="transmembrane region" description="Helical" evidence="1">
    <location>
        <begin position="16"/>
        <end position="35"/>
    </location>
</feature>
<protein>
    <submittedName>
        <fullName evidence="2">Uncharacterized protein</fullName>
    </submittedName>
</protein>
<sequence>MDFAQHDFVKSIMKKLFKIIPILFFTILFPIIALADFVGPCPTGTHYTISGCVPDGLGGILYNISKLLNLIIPVLLSLGVVYFVWGVVRYVIGDSEEAKKKGRDRMIYGIIGLTVITSLWGLVNIVVETFGIGGASAPSLEPLTGPASTCNLAGNPKFQDLLCYITRIINDSVIPLIFALATVMFVWGMVNFFILNADEEVKRAQGKQFMIWGIVALAVMLSVWGLVGILGSTFNVDSSILPQVTPP</sequence>
<dbReference type="InterPro" id="IPR043993">
    <property type="entry name" value="T4SS_pilin"/>
</dbReference>
<gene>
    <name evidence="2" type="ORF">A3F97_00540</name>
</gene>
<proteinExistence type="predicted"/>
<keyword evidence="1" id="KW-1133">Transmembrane helix</keyword>
<accession>A0A1F6YCU5</accession>
<feature type="transmembrane region" description="Helical" evidence="1">
    <location>
        <begin position="209"/>
        <end position="231"/>
    </location>
</feature>
<dbReference type="AlphaFoldDB" id="A0A1F6YCU5"/>
<feature type="transmembrane region" description="Helical" evidence="1">
    <location>
        <begin position="106"/>
        <end position="127"/>
    </location>
</feature>
<evidence type="ECO:0000313" key="3">
    <source>
        <dbReference type="Proteomes" id="UP000176826"/>
    </source>
</evidence>
<dbReference type="Pfam" id="PF18895">
    <property type="entry name" value="T4SS_pilin"/>
    <property type="match status" value="2"/>
</dbReference>
<name>A0A1F6YCU5_9BACT</name>
<evidence type="ECO:0000256" key="1">
    <source>
        <dbReference type="SAM" id="Phobius"/>
    </source>
</evidence>